<evidence type="ECO:0000313" key="5">
    <source>
        <dbReference type="Proteomes" id="UP000323317"/>
    </source>
</evidence>
<dbReference type="AlphaFoldDB" id="A0A5D4K9K0"/>
<dbReference type="GO" id="GO:0008976">
    <property type="term" value="F:polyphosphate kinase activity"/>
    <property type="evidence" value="ECO:0007669"/>
    <property type="project" value="InterPro"/>
</dbReference>
<comment type="caution">
    <text evidence="4">The sequence shown here is derived from an EMBL/GenBank/DDBJ whole genome shotgun (WGS) entry which is preliminary data.</text>
</comment>
<accession>A0A5D4K9K0</accession>
<evidence type="ECO:0000256" key="2">
    <source>
        <dbReference type="ARBA" id="ARBA00022777"/>
    </source>
</evidence>
<sequence>MLDSVDLTRKIDDKKEYEKRLKKQQLILLGLQRALMDEKIGCILVFEGWDAAGKGGAIKRTTQNIDPRGFEVHSTAAPTLEQKQYHYLQRFWNRMPKYGKLGIFDRSWYGRVLVERVEGFAEESEWRSAYGEINDFERILTGENFIVLKFWFHISKEEQLNRFNDRQNDPMKSWKLTEEDWRNREKWDLYKEAVDEMIQETDKENAPWHIIEGEDKKHARVKTLEIINRTILTEMEKRKIDVRHYFKKEE</sequence>
<evidence type="ECO:0000256" key="1">
    <source>
        <dbReference type="ARBA" id="ARBA00022679"/>
    </source>
</evidence>
<dbReference type="Gene3D" id="3.40.50.300">
    <property type="entry name" value="P-loop containing nucleotide triphosphate hydrolases"/>
    <property type="match status" value="1"/>
</dbReference>
<dbReference type="RefSeq" id="WP_148948731.1">
    <property type="nucleotide sequence ID" value="NZ_VTEH01000027.1"/>
</dbReference>
<dbReference type="Pfam" id="PF03976">
    <property type="entry name" value="PPK2"/>
    <property type="match status" value="1"/>
</dbReference>
<keyword evidence="2" id="KW-0418">Kinase</keyword>
<reference evidence="4 5" key="1">
    <citation type="submission" date="2019-08" db="EMBL/GenBank/DDBJ databases">
        <title>Bacillus genomes from the desert of Cuatro Cienegas, Coahuila.</title>
        <authorList>
            <person name="Olmedo-Alvarez G."/>
        </authorList>
    </citation>
    <scope>NUCLEOTIDE SEQUENCE [LARGE SCALE GENOMIC DNA]</scope>
    <source>
        <strain evidence="4 5">CH40_1T</strain>
    </source>
</reference>
<dbReference type="PIRSF" id="PIRSF028756">
    <property type="entry name" value="PPK2_prd"/>
    <property type="match status" value="1"/>
</dbReference>
<gene>
    <name evidence="4" type="ORF">FZC79_21585</name>
</gene>
<dbReference type="PANTHER" id="PTHR34383">
    <property type="entry name" value="POLYPHOSPHATE:AMP PHOSPHOTRANSFERASE-RELATED"/>
    <property type="match status" value="1"/>
</dbReference>
<evidence type="ECO:0000259" key="3">
    <source>
        <dbReference type="Pfam" id="PF03976"/>
    </source>
</evidence>
<protein>
    <submittedName>
        <fullName evidence="4">UDP-galactose-lipid carrier transferase</fullName>
    </submittedName>
</protein>
<dbReference type="InterPro" id="IPR016898">
    <property type="entry name" value="Polyphosphate_phosphotransfera"/>
</dbReference>
<name>A0A5D4K9K0_9BACI</name>
<dbReference type="InterPro" id="IPR027417">
    <property type="entry name" value="P-loop_NTPase"/>
</dbReference>
<feature type="domain" description="Polyphosphate kinase-2-related" evidence="3">
    <location>
        <begin position="13"/>
        <end position="237"/>
    </location>
</feature>
<evidence type="ECO:0000313" key="4">
    <source>
        <dbReference type="EMBL" id="TYR72733.1"/>
    </source>
</evidence>
<keyword evidence="1 4" id="KW-0808">Transferase</keyword>
<dbReference type="InterPro" id="IPR022488">
    <property type="entry name" value="PPK2-related"/>
</dbReference>
<proteinExistence type="predicted"/>
<dbReference type="EMBL" id="VTEH01000027">
    <property type="protein sequence ID" value="TYR72733.1"/>
    <property type="molecule type" value="Genomic_DNA"/>
</dbReference>
<dbReference type="PANTHER" id="PTHR34383:SF3">
    <property type="entry name" value="POLYPHOSPHATE:AMP PHOSPHOTRANSFERASE"/>
    <property type="match status" value="1"/>
</dbReference>
<dbReference type="SUPFAM" id="SSF52540">
    <property type="entry name" value="P-loop containing nucleoside triphosphate hydrolases"/>
    <property type="match status" value="1"/>
</dbReference>
<dbReference type="Proteomes" id="UP000323317">
    <property type="component" value="Unassembled WGS sequence"/>
</dbReference>
<organism evidence="4 5">
    <name type="scientific">Rossellomorea vietnamensis</name>
    <dbReference type="NCBI Taxonomy" id="218284"/>
    <lineage>
        <taxon>Bacteria</taxon>
        <taxon>Bacillati</taxon>
        <taxon>Bacillota</taxon>
        <taxon>Bacilli</taxon>
        <taxon>Bacillales</taxon>
        <taxon>Bacillaceae</taxon>
        <taxon>Rossellomorea</taxon>
    </lineage>
</organism>